<dbReference type="AlphaFoldDB" id="A0A7H0LG28"/>
<proteinExistence type="predicted"/>
<gene>
    <name evidence="2" type="ORF">H3Z74_18060</name>
</gene>
<dbReference type="KEGG" id="spap:H3Z74_18060"/>
<dbReference type="EMBL" id="CP061038">
    <property type="protein sequence ID" value="QNQ08631.1"/>
    <property type="molecule type" value="Genomic_DNA"/>
</dbReference>
<sequence>MEIHYIVRNGALLQILTIAFLCGRQGAAWILKRSRWDLKAAMPHYFFDIADGEDLPDLDGSEWPDLAAARMEAVRYSAEVLKEMPERFWNCEAWKMTVSDADRVTLFTLKFLAESAGPSTASSLAGTTEIPA</sequence>
<evidence type="ECO:0000313" key="2">
    <source>
        <dbReference type="EMBL" id="QNQ08631.1"/>
    </source>
</evidence>
<keyword evidence="3" id="KW-1185">Reference proteome</keyword>
<protein>
    <recommendedName>
        <fullName evidence="1">DUF6894 domain-containing protein</fullName>
    </recommendedName>
</protein>
<reference evidence="2 3" key="1">
    <citation type="submission" date="2020-09" db="EMBL/GenBank/DDBJ databases">
        <title>Sphingomonas sp., a new species isolated from pork steak.</title>
        <authorList>
            <person name="Heidler von Heilborn D."/>
        </authorList>
    </citation>
    <scope>NUCLEOTIDE SEQUENCE [LARGE SCALE GENOMIC DNA]</scope>
    <source>
        <strain evidence="3">S8-3T</strain>
    </source>
</reference>
<dbReference type="InterPro" id="IPR054189">
    <property type="entry name" value="DUF6894"/>
</dbReference>
<feature type="domain" description="DUF6894" evidence="1">
    <location>
        <begin position="44"/>
        <end position="111"/>
    </location>
</feature>
<evidence type="ECO:0000259" key="1">
    <source>
        <dbReference type="Pfam" id="PF21834"/>
    </source>
</evidence>
<dbReference type="RefSeq" id="WP_187760959.1">
    <property type="nucleotide sequence ID" value="NZ_CP061038.1"/>
</dbReference>
<name>A0A7H0LG28_9SPHN</name>
<dbReference type="Pfam" id="PF21834">
    <property type="entry name" value="DUF6894"/>
    <property type="match status" value="1"/>
</dbReference>
<accession>A0A7H0LG28</accession>
<evidence type="ECO:0000313" key="3">
    <source>
        <dbReference type="Proteomes" id="UP000516148"/>
    </source>
</evidence>
<dbReference type="Proteomes" id="UP000516148">
    <property type="component" value="Chromosome"/>
</dbReference>
<organism evidence="2 3">
    <name type="scientific">Sphingomonas alpina</name>
    <dbReference type="NCBI Taxonomy" id="653931"/>
    <lineage>
        <taxon>Bacteria</taxon>
        <taxon>Pseudomonadati</taxon>
        <taxon>Pseudomonadota</taxon>
        <taxon>Alphaproteobacteria</taxon>
        <taxon>Sphingomonadales</taxon>
        <taxon>Sphingomonadaceae</taxon>
        <taxon>Sphingomonas</taxon>
    </lineage>
</organism>